<evidence type="ECO:0000313" key="3">
    <source>
        <dbReference type="Proteomes" id="UP000540929"/>
    </source>
</evidence>
<dbReference type="RefSeq" id="WP_179744376.1">
    <property type="nucleotide sequence ID" value="NZ_JACCAS010000001.1"/>
</dbReference>
<protein>
    <submittedName>
        <fullName evidence="2">Uncharacterized protein</fullName>
    </submittedName>
</protein>
<gene>
    <name evidence="2" type="ORF">GGD40_003498</name>
</gene>
<dbReference type="AlphaFoldDB" id="A0A7Z0B7D1"/>
<organism evidence="2 3">
    <name type="scientific">Paraburkholderia bryophila</name>
    <dbReference type="NCBI Taxonomy" id="420952"/>
    <lineage>
        <taxon>Bacteria</taxon>
        <taxon>Pseudomonadati</taxon>
        <taxon>Pseudomonadota</taxon>
        <taxon>Betaproteobacteria</taxon>
        <taxon>Burkholderiales</taxon>
        <taxon>Burkholderiaceae</taxon>
        <taxon>Paraburkholderia</taxon>
    </lineage>
</organism>
<evidence type="ECO:0000256" key="1">
    <source>
        <dbReference type="SAM" id="MobiDB-lite"/>
    </source>
</evidence>
<feature type="region of interest" description="Disordered" evidence="1">
    <location>
        <begin position="86"/>
        <end position="133"/>
    </location>
</feature>
<feature type="compositionally biased region" description="Low complexity" evidence="1">
    <location>
        <begin position="101"/>
        <end position="114"/>
    </location>
</feature>
<reference evidence="2 3" key="1">
    <citation type="submission" date="2020-07" db="EMBL/GenBank/DDBJ databases">
        <title>Exploring microbial biodiversity for novel pathways involved in the catabolism of aromatic compounds derived from lignin.</title>
        <authorList>
            <person name="Elkins J."/>
        </authorList>
    </citation>
    <scope>NUCLEOTIDE SEQUENCE [LARGE SCALE GENOMIC DNA]</scope>
    <source>
        <strain evidence="2 3">H2C3C</strain>
    </source>
</reference>
<feature type="compositionally biased region" description="Polar residues" evidence="1">
    <location>
        <begin position="1"/>
        <end position="17"/>
    </location>
</feature>
<name>A0A7Z0B7D1_9BURK</name>
<accession>A0A7Z0B7D1</accession>
<comment type="caution">
    <text evidence="2">The sequence shown here is derived from an EMBL/GenBank/DDBJ whole genome shotgun (WGS) entry which is preliminary data.</text>
</comment>
<sequence length="133" mass="14499">MTSSDASEKTVVSTLESAESEANEFDYSASRRREDFHEKTGELHKEVRHSNAKAAASYKPAYTAARNDRIPGAIDSTIATQALLKPSAATPVRAVSQPPRSASATESSGTSETEWMNHLSQRRVTDIPDQFSK</sequence>
<keyword evidence="3" id="KW-1185">Reference proteome</keyword>
<dbReference type="EMBL" id="JACCAS010000001">
    <property type="protein sequence ID" value="NYH24019.1"/>
    <property type="molecule type" value="Genomic_DNA"/>
</dbReference>
<feature type="region of interest" description="Disordered" evidence="1">
    <location>
        <begin position="1"/>
        <end position="52"/>
    </location>
</feature>
<feature type="compositionally biased region" description="Basic and acidic residues" evidence="1">
    <location>
        <begin position="29"/>
        <end position="49"/>
    </location>
</feature>
<evidence type="ECO:0000313" key="2">
    <source>
        <dbReference type="EMBL" id="NYH24019.1"/>
    </source>
</evidence>
<proteinExistence type="predicted"/>
<dbReference type="Proteomes" id="UP000540929">
    <property type="component" value="Unassembled WGS sequence"/>
</dbReference>